<dbReference type="Proteomes" id="UP000413786">
    <property type="component" value="Unassembled WGS sequence"/>
</dbReference>
<evidence type="ECO:0000313" key="15">
    <source>
        <dbReference type="Proteomes" id="UP000517258"/>
    </source>
</evidence>
<dbReference type="EMBL" id="AABEVI010000030">
    <property type="protein sequence ID" value="EAH0219828.1"/>
    <property type="molecule type" value="Genomic_DNA"/>
</dbReference>
<dbReference type="EMBL" id="CP098507">
    <property type="protein sequence ID" value="UUJ78395.1"/>
    <property type="molecule type" value="Genomic_DNA"/>
</dbReference>
<evidence type="ECO:0000313" key="10">
    <source>
        <dbReference type="EMBL" id="UUJ78395.1"/>
    </source>
</evidence>
<evidence type="ECO:0000313" key="12">
    <source>
        <dbReference type="Proteomes" id="UP000413786"/>
    </source>
</evidence>
<gene>
    <name evidence="10" type="ORF">BES38_08430</name>
    <name evidence="2" type="ORF">CD20_04000</name>
    <name evidence="6" type="ORF">D4271_12815</name>
    <name evidence="4" type="ORF">D4C60_16220</name>
    <name evidence="5" type="ORF">D4D89_16035</name>
    <name evidence="7" type="ORF">D5M70_16025</name>
    <name evidence="1" type="ORF">E0I39_12645</name>
    <name evidence="3" type="ORF">E1V33_15220</name>
    <name evidence="8" type="ORF">FJU19_15570</name>
    <name evidence="9" type="ORF">G3R95_003045</name>
</gene>
<dbReference type="Proteomes" id="UP000193519">
    <property type="component" value="Chromosome"/>
</dbReference>
<sequence length="117" mass="13835">MEKIHRGNGFAIVKNDEEYTIEWPQGPFDQVISYLITKQLAEKAMKSTQDAHEVKVYARTGQWPVKNSEEEEREQTREFIRKFPELLIKVPDNQDLFKEEELKELLPLGKKKLSEEE</sequence>
<evidence type="ECO:0000313" key="18">
    <source>
        <dbReference type="Proteomes" id="UP000548826"/>
    </source>
</evidence>
<dbReference type="Proteomes" id="UP000371553">
    <property type="component" value="Unassembled WGS sequence"/>
</dbReference>
<evidence type="ECO:0000313" key="2">
    <source>
        <dbReference type="EMBL" id="EAD8145228.1"/>
    </source>
</evidence>
<dbReference type="EMBL" id="AAARIE010000036">
    <property type="protein sequence ID" value="EAE2661511.1"/>
    <property type="molecule type" value="Genomic_DNA"/>
</dbReference>
<dbReference type="Proteomes" id="UP000529135">
    <property type="component" value="Unassembled WGS sequence"/>
</dbReference>
<evidence type="ECO:0000313" key="14">
    <source>
        <dbReference type="Proteomes" id="UP000478945"/>
    </source>
</evidence>
<evidence type="ECO:0000313" key="13">
    <source>
        <dbReference type="Proteomes" id="UP000470497"/>
    </source>
</evidence>
<dbReference type="AlphaFoldDB" id="A0A418RX90"/>
<dbReference type="EMBL" id="AAJEKY010000024">
    <property type="protein sequence ID" value="ECL0132515.1"/>
    <property type="molecule type" value="Genomic_DNA"/>
</dbReference>
<reference evidence="2 11" key="1">
    <citation type="submission" date="2018-06" db="EMBL/GenBank/DDBJ databases">
        <authorList>
            <consortium name="GenomeTrakr: Next Generation Sequencing Network for Food Pathogen Tracability"/>
        </authorList>
    </citation>
    <scope>NUCLEOTIDE SEQUENCE [LARGE SCALE GENOMIC DNA]</scope>
    <source>
        <strain evidence="2 11">NYAG13B12507-5</strain>
    </source>
</reference>
<evidence type="ECO:0000313" key="17">
    <source>
        <dbReference type="Proteomes" id="UP000529135"/>
    </source>
</evidence>
<protein>
    <submittedName>
        <fullName evidence="5">Uncharacterized protein</fullName>
    </submittedName>
</protein>
<dbReference type="EMBL" id="AABGFX010000034">
    <property type="protein sequence ID" value="EAH3128814.1"/>
    <property type="molecule type" value="Genomic_DNA"/>
</dbReference>
<evidence type="ECO:0000313" key="5">
    <source>
        <dbReference type="EMBL" id="EAH0219828.1"/>
    </source>
</evidence>
<dbReference type="EMBL" id="AAAIJX010000010">
    <property type="protein sequence ID" value="EAC4483743.1"/>
    <property type="molecule type" value="Genomic_DNA"/>
</dbReference>
<organism evidence="5 15">
    <name type="scientific">Listeria monocytogenes</name>
    <dbReference type="NCBI Taxonomy" id="1639"/>
    <lineage>
        <taxon>Bacteria</taxon>
        <taxon>Bacillati</taxon>
        <taxon>Bacillota</taxon>
        <taxon>Bacilli</taxon>
        <taxon>Bacillales</taxon>
        <taxon>Listeriaceae</taxon>
        <taxon>Listeria</taxon>
    </lineage>
</organism>
<name>A0A418RX90_LISMN</name>
<accession>A0A418RX90</accession>
<evidence type="ECO:0000313" key="1">
    <source>
        <dbReference type="EMBL" id="EAC4483743.1"/>
    </source>
</evidence>
<dbReference type="Proteomes" id="UP000383365">
    <property type="component" value="Unassembled WGS sequence"/>
</dbReference>
<proteinExistence type="predicted"/>
<evidence type="ECO:0000313" key="8">
    <source>
        <dbReference type="EMBL" id="ECL0132515.1"/>
    </source>
</evidence>
<dbReference type="EMBL" id="AABEQV010000025">
    <property type="protein sequence ID" value="EAG9858545.1"/>
    <property type="molecule type" value="Genomic_DNA"/>
</dbReference>
<dbReference type="EMBL" id="AAAPCR010000002">
    <property type="protein sequence ID" value="EAD8145228.1"/>
    <property type="molecule type" value="Genomic_DNA"/>
</dbReference>
<evidence type="ECO:0000313" key="9">
    <source>
        <dbReference type="EMBL" id="EDP8411462.1"/>
    </source>
</evidence>
<evidence type="ECO:0000313" key="3">
    <source>
        <dbReference type="EMBL" id="EAE2661511.1"/>
    </source>
</evidence>
<reference evidence="10" key="3">
    <citation type="submission" date="2022-06" db="EMBL/GenBank/DDBJ databases">
        <title>Complete genomes of Listeria monocytogenes strains L58-55 and 6179.</title>
        <authorList>
            <person name="Schmitz-Esser S."/>
            <person name="Tibbs-Cortes B.W."/>
        </authorList>
    </citation>
    <scope>NUCLEOTIDE SEQUENCE</scope>
    <source>
        <strain evidence="10">L58-55</strain>
    </source>
</reference>
<dbReference type="Proteomes" id="UP000470497">
    <property type="component" value="Unassembled WGS sequence"/>
</dbReference>
<evidence type="ECO:0000313" key="4">
    <source>
        <dbReference type="EMBL" id="EAG9858545.1"/>
    </source>
</evidence>
<dbReference type="Proteomes" id="UP000548826">
    <property type="component" value="Unassembled WGS sequence"/>
</dbReference>
<dbReference type="EMBL" id="AABFMV010000012">
    <property type="protein sequence ID" value="EAH1616296.1"/>
    <property type="molecule type" value="Genomic_DNA"/>
</dbReference>
<dbReference type="Proteomes" id="UP000525068">
    <property type="component" value="Unassembled WGS sequence"/>
</dbReference>
<evidence type="ECO:0000313" key="6">
    <source>
        <dbReference type="EMBL" id="EAH1616296.1"/>
    </source>
</evidence>
<evidence type="ECO:0000313" key="7">
    <source>
        <dbReference type="EMBL" id="EAH3128814.1"/>
    </source>
</evidence>
<dbReference type="Proteomes" id="UP000478945">
    <property type="component" value="Unassembled WGS sequence"/>
</dbReference>
<evidence type="ECO:0000313" key="11">
    <source>
        <dbReference type="Proteomes" id="UP000371553"/>
    </source>
</evidence>
<dbReference type="Proteomes" id="UP000517258">
    <property type="component" value="Unassembled WGS sequence"/>
</dbReference>
<reference evidence="15 16" key="2">
    <citation type="submission" date="2019-04" db="EMBL/GenBank/DDBJ databases">
        <authorList>
            <person name="Ashton P.M."/>
            <person name="Dallman T."/>
            <person name="Nair S."/>
            <person name="De Pinna E."/>
            <person name="Peters T."/>
            <person name="Grant K."/>
        </authorList>
    </citation>
    <scope>NUCLEOTIDE SEQUENCE [LARGE SCALE GENOMIC DNA]</scope>
    <source>
        <strain evidence="4 18">429821</strain>
        <strain evidence="6 16">562417</strain>
        <strain evidence="7 17">562428</strain>
        <strain evidence="5 15">563356</strain>
        <strain evidence="1 12">688377</strain>
        <strain evidence="8 14">760311</strain>
        <strain evidence="9 13">883775</strain>
        <strain evidence="3">RL15000161</strain>
    </source>
</reference>
<dbReference type="EMBL" id="AANOZB010000021">
    <property type="protein sequence ID" value="EDP8411462.1"/>
    <property type="molecule type" value="Genomic_DNA"/>
</dbReference>
<dbReference type="RefSeq" id="WP_031669162.1">
    <property type="nucleotide sequence ID" value="NZ_BAAFVI010000017.1"/>
</dbReference>
<evidence type="ECO:0000313" key="16">
    <source>
        <dbReference type="Proteomes" id="UP000525068"/>
    </source>
</evidence>